<dbReference type="AlphaFoldDB" id="A0A7Y1MBI3"/>
<accession>A0A7Y1MBI3</accession>
<evidence type="ECO:0000313" key="1">
    <source>
        <dbReference type="EMBL" id="NNA78791.1"/>
    </source>
</evidence>
<organism evidence="1 2">
    <name type="scientific">Pseudomonas lactis</name>
    <dbReference type="NCBI Taxonomy" id="1615674"/>
    <lineage>
        <taxon>Bacteria</taxon>
        <taxon>Pseudomonadati</taxon>
        <taxon>Pseudomonadota</taxon>
        <taxon>Gammaproteobacteria</taxon>
        <taxon>Pseudomonadales</taxon>
        <taxon>Pseudomonadaceae</taxon>
        <taxon>Pseudomonas</taxon>
    </lineage>
</organism>
<dbReference type="RefSeq" id="WP_125970778.1">
    <property type="nucleotide sequence ID" value="NZ_JAAQYI010000004.1"/>
</dbReference>
<evidence type="ECO:0008006" key="3">
    <source>
        <dbReference type="Google" id="ProtNLM"/>
    </source>
</evidence>
<proteinExistence type="predicted"/>
<comment type="caution">
    <text evidence="1">The sequence shown here is derived from an EMBL/GenBank/DDBJ whole genome shotgun (WGS) entry which is preliminary data.</text>
</comment>
<gene>
    <name evidence="1" type="ORF">HBO30_08650</name>
</gene>
<protein>
    <recommendedName>
        <fullName evidence="3">Lipoprotein</fullName>
    </recommendedName>
</protein>
<dbReference type="GeneID" id="45736618"/>
<reference evidence="1 2" key="1">
    <citation type="journal article" date="2020" name="Front. Microbiol.">
        <title>Genetic Organization of the aprX-lipA2 Operon Affects the Proteolytic Potential of Pseudomonas Species in Milk.</title>
        <authorList>
            <person name="Maier C."/>
            <person name="Huptas C."/>
            <person name="von Neubeck M."/>
            <person name="Scherer S."/>
            <person name="Wenning M."/>
            <person name="Lucking G."/>
        </authorList>
    </citation>
    <scope>NUCLEOTIDE SEQUENCE [LARGE SCALE GENOMIC DNA]</scope>
    <source>
        <strain evidence="1 2">WS 5404</strain>
    </source>
</reference>
<name>A0A7Y1MBI3_9PSED</name>
<evidence type="ECO:0000313" key="2">
    <source>
        <dbReference type="Proteomes" id="UP000586252"/>
    </source>
</evidence>
<dbReference type="EMBL" id="JAAQYI010000004">
    <property type="protein sequence ID" value="NNA78791.1"/>
    <property type="molecule type" value="Genomic_DNA"/>
</dbReference>
<sequence>MAKHEPALEHTYRFSPASVNQYAIRITFADYDTGKLEGVMQNHPFITAGYHRESAPSTKSSFTFRVNYNLWDPESGTNGNLTKRTGTLNLTADDHSYNNMYGTLTEDGGEPINVALTKQP</sequence>
<dbReference type="Proteomes" id="UP000586252">
    <property type="component" value="Unassembled WGS sequence"/>
</dbReference>